<feature type="transmembrane region" description="Helical" evidence="8">
    <location>
        <begin position="156"/>
        <end position="176"/>
    </location>
</feature>
<reference evidence="9 10" key="1">
    <citation type="journal article" date="2018" name="Parasitology">
        <title>The reduced genome of Candidatus Kinetoplastibacterium sorsogonicusi, the endosymbiont of Kentomonas sorsogonicus (Trypanosomatidae): loss of the haem-synthesis pathway.</title>
        <authorList>
            <person name="Silva F.M."/>
            <person name="Kostygov A.Y."/>
            <person name="Spodareva V.V."/>
            <person name="Butenko A."/>
            <person name="Tossou R."/>
            <person name="Lukes J."/>
            <person name="Yurchenko V."/>
            <person name="Alves J.M.P."/>
        </authorList>
    </citation>
    <scope>NUCLEOTIDE SEQUENCE [LARGE SCALE GENOMIC DNA]</scope>
    <source>
        <strain evidence="9 10">MF-08</strain>
    </source>
</reference>
<feature type="transmembrane region" description="Helical" evidence="8">
    <location>
        <begin position="59"/>
        <end position="87"/>
    </location>
</feature>
<evidence type="ECO:0000313" key="10">
    <source>
        <dbReference type="Proteomes" id="UP000266796"/>
    </source>
</evidence>
<dbReference type="RefSeq" id="WP_108674129.1">
    <property type="nucleotide sequence ID" value="NZ_CP025628.1"/>
</dbReference>
<evidence type="ECO:0000256" key="4">
    <source>
        <dbReference type="ARBA" id="ARBA00022692"/>
    </source>
</evidence>
<dbReference type="OrthoDB" id="5297408at2"/>
<name>A0A3S7JAP1_9PROT</name>
<evidence type="ECO:0000256" key="1">
    <source>
        <dbReference type="ARBA" id="ARBA00004651"/>
    </source>
</evidence>
<comment type="subcellular location">
    <subcellularLocation>
        <location evidence="1">Cell membrane</location>
        <topology evidence="1">Multi-pass membrane protein</topology>
    </subcellularLocation>
</comment>
<keyword evidence="4 8" id="KW-0812">Transmembrane</keyword>
<sequence length="186" mass="22044">MKSYNSNIFYKSKNNKLKKNIEPERLSRPSDPYFIALTIFSAWILSLSGYEKLFFNIDILLLILVFWCIYERFQIGLCLSFVFGILVDVHSTEILGKNAIFYIFTIYFITSLKSRILRFDLYGQTFHMVSIFLIAKFISQSVEAWLYGYWLGWKWSIGPILTALLWPVICWFLLLLQKYTNNKHVN</sequence>
<dbReference type="AlphaFoldDB" id="A0A3S7JAP1"/>
<evidence type="ECO:0000313" key="9">
    <source>
        <dbReference type="EMBL" id="AWD32735.1"/>
    </source>
</evidence>
<keyword evidence="7 8" id="KW-0472">Membrane</keyword>
<keyword evidence="3" id="KW-1003">Cell membrane</keyword>
<organism evidence="9 10">
    <name type="scientific">Candidatus Kinetoplastidibacterium kentomonadis</name>
    <dbReference type="NCBI Taxonomy" id="1576550"/>
    <lineage>
        <taxon>Bacteria</taxon>
        <taxon>Pseudomonadati</taxon>
        <taxon>Pseudomonadota</taxon>
        <taxon>Betaproteobacteria</taxon>
        <taxon>Candidatus Kinetoplastidibacterium</taxon>
    </lineage>
</organism>
<keyword evidence="6 8" id="KW-1133">Transmembrane helix</keyword>
<keyword evidence="10" id="KW-1185">Reference proteome</keyword>
<feature type="transmembrane region" description="Helical" evidence="8">
    <location>
        <begin position="129"/>
        <end position="150"/>
    </location>
</feature>
<dbReference type="PANTHER" id="PTHR37484:SF1">
    <property type="entry name" value="ROD SHAPE-DETERMINING PROTEIN MRED"/>
    <property type="match status" value="1"/>
</dbReference>
<evidence type="ECO:0000256" key="6">
    <source>
        <dbReference type="ARBA" id="ARBA00022989"/>
    </source>
</evidence>
<evidence type="ECO:0000256" key="5">
    <source>
        <dbReference type="ARBA" id="ARBA00022960"/>
    </source>
</evidence>
<evidence type="ECO:0000256" key="3">
    <source>
        <dbReference type="ARBA" id="ARBA00022475"/>
    </source>
</evidence>
<proteinExistence type="inferred from homology"/>
<dbReference type="KEGG" id="kso:CKSOR_00634"/>
<dbReference type="Pfam" id="PF04093">
    <property type="entry name" value="MreD"/>
    <property type="match status" value="1"/>
</dbReference>
<evidence type="ECO:0000256" key="8">
    <source>
        <dbReference type="SAM" id="Phobius"/>
    </source>
</evidence>
<protein>
    <submittedName>
        <fullName evidence="9">Uncharacterized protein</fullName>
    </submittedName>
</protein>
<dbReference type="GO" id="GO:0005886">
    <property type="term" value="C:plasma membrane"/>
    <property type="evidence" value="ECO:0007669"/>
    <property type="project" value="UniProtKB-SubCell"/>
</dbReference>
<dbReference type="NCBIfam" id="TIGR03426">
    <property type="entry name" value="shape_MreD"/>
    <property type="match status" value="1"/>
</dbReference>
<dbReference type="PANTHER" id="PTHR37484">
    <property type="entry name" value="ROD SHAPE-DETERMINING PROTEIN MRED"/>
    <property type="match status" value="1"/>
</dbReference>
<dbReference type="InterPro" id="IPR007227">
    <property type="entry name" value="Cell_shape_determining_MreD"/>
</dbReference>
<feature type="transmembrane region" description="Helical" evidence="8">
    <location>
        <begin position="99"/>
        <end position="117"/>
    </location>
</feature>
<dbReference type="Proteomes" id="UP000266796">
    <property type="component" value="Chromosome"/>
</dbReference>
<keyword evidence="5" id="KW-0133">Cell shape</keyword>
<accession>A0A3S7JAP1</accession>
<feature type="transmembrane region" description="Helical" evidence="8">
    <location>
        <begin position="33"/>
        <end position="50"/>
    </location>
</feature>
<dbReference type="InterPro" id="IPR026034">
    <property type="entry name" value="MreD_proteobac"/>
</dbReference>
<comment type="similarity">
    <text evidence="2">Belongs to the MreD family.</text>
</comment>
<evidence type="ECO:0000256" key="2">
    <source>
        <dbReference type="ARBA" id="ARBA00007776"/>
    </source>
</evidence>
<evidence type="ECO:0000256" key="7">
    <source>
        <dbReference type="ARBA" id="ARBA00023136"/>
    </source>
</evidence>
<gene>
    <name evidence="9" type="ORF">CKSOR_00634</name>
</gene>
<dbReference type="EMBL" id="CP025628">
    <property type="protein sequence ID" value="AWD32735.1"/>
    <property type="molecule type" value="Genomic_DNA"/>
</dbReference>
<dbReference type="GO" id="GO:0008360">
    <property type="term" value="P:regulation of cell shape"/>
    <property type="evidence" value="ECO:0007669"/>
    <property type="project" value="UniProtKB-KW"/>
</dbReference>